<organism evidence="12 13">
    <name type="scientific">Manduca sexta</name>
    <name type="common">Tobacco hawkmoth</name>
    <name type="synonym">Tobacco hornworm</name>
    <dbReference type="NCBI Taxonomy" id="7130"/>
    <lineage>
        <taxon>Eukaryota</taxon>
        <taxon>Metazoa</taxon>
        <taxon>Ecdysozoa</taxon>
        <taxon>Arthropoda</taxon>
        <taxon>Hexapoda</taxon>
        <taxon>Insecta</taxon>
        <taxon>Pterygota</taxon>
        <taxon>Neoptera</taxon>
        <taxon>Endopterygota</taxon>
        <taxon>Lepidoptera</taxon>
        <taxon>Glossata</taxon>
        <taxon>Ditrysia</taxon>
        <taxon>Bombycoidea</taxon>
        <taxon>Sphingidae</taxon>
        <taxon>Sphinginae</taxon>
        <taxon>Sphingini</taxon>
        <taxon>Manduca</taxon>
    </lineage>
</organism>
<dbReference type="GO" id="GO:0004674">
    <property type="term" value="F:protein serine/threonine kinase activity"/>
    <property type="evidence" value="ECO:0007669"/>
    <property type="project" value="UniProtKB-KW"/>
</dbReference>
<dbReference type="SMART" id="SM00220">
    <property type="entry name" value="S_TKc"/>
    <property type="match status" value="1"/>
</dbReference>
<dbReference type="Pfam" id="PF00786">
    <property type="entry name" value="PBD"/>
    <property type="match status" value="1"/>
</dbReference>
<dbReference type="GO" id="GO:0005737">
    <property type="term" value="C:cytoplasm"/>
    <property type="evidence" value="ECO:0007669"/>
    <property type="project" value="UniProtKB-SubCell"/>
</dbReference>
<protein>
    <recommendedName>
        <fullName evidence="2">non-specific serine/threonine protein kinase</fullName>
        <ecNumber evidence="2">2.7.11.1</ecNumber>
    </recommendedName>
</protein>
<evidence type="ECO:0000256" key="1">
    <source>
        <dbReference type="ARBA" id="ARBA00004496"/>
    </source>
</evidence>
<feature type="domain" description="Protein kinase" evidence="11">
    <location>
        <begin position="223"/>
        <end position="473"/>
    </location>
</feature>
<keyword evidence="4" id="KW-0723">Serine/threonine-protein kinase</keyword>
<evidence type="ECO:0000256" key="7">
    <source>
        <dbReference type="ARBA" id="ARBA00022777"/>
    </source>
</evidence>
<dbReference type="OrthoDB" id="1022360at2759"/>
<dbReference type="GO" id="GO:0005524">
    <property type="term" value="F:ATP binding"/>
    <property type="evidence" value="ECO:0007669"/>
    <property type="project" value="UniProtKB-UniRule"/>
</dbReference>
<dbReference type="SUPFAM" id="SSF56112">
    <property type="entry name" value="Protein kinase-like (PK-like)"/>
    <property type="match status" value="1"/>
</dbReference>
<dbReference type="InterPro" id="IPR017441">
    <property type="entry name" value="Protein_kinase_ATP_BS"/>
</dbReference>
<reference evidence="12" key="2">
    <citation type="submission" date="2020-12" db="EMBL/GenBank/DDBJ databases">
        <authorList>
            <person name="Kanost M."/>
        </authorList>
    </citation>
    <scope>NUCLEOTIDE SEQUENCE</scope>
</reference>
<evidence type="ECO:0000256" key="3">
    <source>
        <dbReference type="ARBA" id="ARBA00022490"/>
    </source>
</evidence>
<dbReference type="InterPro" id="IPR000719">
    <property type="entry name" value="Prot_kinase_dom"/>
</dbReference>
<feature type="binding site" evidence="9">
    <location>
        <position position="252"/>
    </location>
    <ligand>
        <name>ATP</name>
        <dbReference type="ChEBI" id="CHEBI:30616"/>
    </ligand>
</feature>
<dbReference type="InterPro" id="IPR000095">
    <property type="entry name" value="CRIB_dom"/>
</dbReference>
<evidence type="ECO:0000256" key="8">
    <source>
        <dbReference type="ARBA" id="ARBA00022840"/>
    </source>
</evidence>
<keyword evidence="6 9" id="KW-0547">Nucleotide-binding</keyword>
<evidence type="ECO:0000256" key="6">
    <source>
        <dbReference type="ARBA" id="ARBA00022741"/>
    </source>
</evidence>
<keyword evidence="8 9" id="KW-0067">ATP-binding</keyword>
<dbReference type="InterPro" id="IPR036936">
    <property type="entry name" value="CRIB_dom_sf"/>
</dbReference>
<dbReference type="EC" id="2.7.11.1" evidence="2"/>
<evidence type="ECO:0000256" key="10">
    <source>
        <dbReference type="SAM" id="MobiDB-lite"/>
    </source>
</evidence>
<dbReference type="InterPro" id="IPR011009">
    <property type="entry name" value="Kinase-like_dom_sf"/>
</dbReference>
<comment type="caution">
    <text evidence="12">The sequence shown here is derived from an EMBL/GenBank/DDBJ whole genome shotgun (WGS) entry which is preliminary data.</text>
</comment>
<gene>
    <name evidence="12" type="ORF">O3G_MSEX001491</name>
</gene>
<evidence type="ECO:0000256" key="9">
    <source>
        <dbReference type="PROSITE-ProRule" id="PRU10141"/>
    </source>
</evidence>
<feature type="compositionally biased region" description="Polar residues" evidence="10">
    <location>
        <begin position="124"/>
        <end position="136"/>
    </location>
</feature>
<evidence type="ECO:0000256" key="4">
    <source>
        <dbReference type="ARBA" id="ARBA00022527"/>
    </source>
</evidence>
<dbReference type="Proteomes" id="UP000791440">
    <property type="component" value="Unassembled WGS sequence"/>
</dbReference>
<dbReference type="AlphaFoldDB" id="A0A922CC76"/>
<comment type="subcellular location">
    <subcellularLocation>
        <location evidence="1">Cytoplasm</location>
    </subcellularLocation>
</comment>
<accession>A0A922CC76</accession>
<evidence type="ECO:0000256" key="5">
    <source>
        <dbReference type="ARBA" id="ARBA00022679"/>
    </source>
</evidence>
<dbReference type="PANTHER" id="PTHR45832:SF21">
    <property type="entry name" value="NON-SPECIFIC SERINE_THREONINE PROTEIN KINASE"/>
    <property type="match status" value="1"/>
</dbReference>
<dbReference type="PANTHER" id="PTHR45832">
    <property type="entry name" value="SERINE/THREONINE-PROTEIN KINASE SAMKA-RELATED-RELATED"/>
    <property type="match status" value="1"/>
</dbReference>
<proteinExistence type="predicted"/>
<dbReference type="EMBL" id="JH668282">
    <property type="protein sequence ID" value="KAG6440751.1"/>
    <property type="molecule type" value="Genomic_DNA"/>
</dbReference>
<dbReference type="PROSITE" id="PS00107">
    <property type="entry name" value="PROTEIN_KINASE_ATP"/>
    <property type="match status" value="1"/>
</dbReference>
<name>A0A922CC76_MANSE</name>
<keyword evidence="13" id="KW-1185">Reference proteome</keyword>
<keyword evidence="3" id="KW-0963">Cytoplasm</keyword>
<dbReference type="Gene3D" id="1.10.510.10">
    <property type="entry name" value="Transferase(Phosphotransferase) domain 1"/>
    <property type="match status" value="1"/>
</dbReference>
<dbReference type="FunFam" id="1.10.510.10:FF:000011">
    <property type="entry name" value="Non-specific serine/threonine protein kinase"/>
    <property type="match status" value="1"/>
</dbReference>
<evidence type="ECO:0000313" key="13">
    <source>
        <dbReference type="Proteomes" id="UP000791440"/>
    </source>
</evidence>
<evidence type="ECO:0000256" key="2">
    <source>
        <dbReference type="ARBA" id="ARBA00012513"/>
    </source>
</evidence>
<dbReference type="PROSITE" id="PS50011">
    <property type="entry name" value="PROTEIN_KINASE_DOM"/>
    <property type="match status" value="1"/>
</dbReference>
<reference evidence="12" key="1">
    <citation type="journal article" date="2016" name="Insect Biochem. Mol. Biol.">
        <title>Multifaceted biological insights from a draft genome sequence of the tobacco hornworm moth, Manduca sexta.</title>
        <authorList>
            <person name="Kanost M.R."/>
            <person name="Arrese E.L."/>
            <person name="Cao X."/>
            <person name="Chen Y.R."/>
            <person name="Chellapilla S."/>
            <person name="Goldsmith M.R."/>
            <person name="Grosse-Wilde E."/>
            <person name="Heckel D.G."/>
            <person name="Herndon N."/>
            <person name="Jiang H."/>
            <person name="Papanicolaou A."/>
            <person name="Qu J."/>
            <person name="Soulages J.L."/>
            <person name="Vogel H."/>
            <person name="Walters J."/>
            <person name="Waterhouse R.M."/>
            <person name="Ahn S.J."/>
            <person name="Almeida F.C."/>
            <person name="An C."/>
            <person name="Aqrawi P."/>
            <person name="Bretschneider A."/>
            <person name="Bryant W.B."/>
            <person name="Bucks S."/>
            <person name="Chao H."/>
            <person name="Chevignon G."/>
            <person name="Christen J.M."/>
            <person name="Clarke D.F."/>
            <person name="Dittmer N.T."/>
            <person name="Ferguson L.C.F."/>
            <person name="Garavelou S."/>
            <person name="Gordon K.H.J."/>
            <person name="Gunaratna R.T."/>
            <person name="Han Y."/>
            <person name="Hauser F."/>
            <person name="He Y."/>
            <person name="Heidel-Fischer H."/>
            <person name="Hirsh A."/>
            <person name="Hu Y."/>
            <person name="Jiang H."/>
            <person name="Kalra D."/>
            <person name="Klinner C."/>
            <person name="Konig C."/>
            <person name="Kovar C."/>
            <person name="Kroll A.R."/>
            <person name="Kuwar S.S."/>
            <person name="Lee S.L."/>
            <person name="Lehman R."/>
            <person name="Li K."/>
            <person name="Li Z."/>
            <person name="Liang H."/>
            <person name="Lovelace S."/>
            <person name="Lu Z."/>
            <person name="Mansfield J.H."/>
            <person name="McCulloch K.J."/>
            <person name="Mathew T."/>
            <person name="Morton B."/>
            <person name="Muzny D.M."/>
            <person name="Neunemann D."/>
            <person name="Ongeri F."/>
            <person name="Pauchet Y."/>
            <person name="Pu L.L."/>
            <person name="Pyrousis I."/>
            <person name="Rao X.J."/>
            <person name="Redding A."/>
            <person name="Roesel C."/>
            <person name="Sanchez-Gracia A."/>
            <person name="Schaack S."/>
            <person name="Shukla A."/>
            <person name="Tetreau G."/>
            <person name="Wang Y."/>
            <person name="Xiong G.H."/>
            <person name="Traut W."/>
            <person name="Walsh T.K."/>
            <person name="Worley K.C."/>
            <person name="Wu D."/>
            <person name="Wu W."/>
            <person name="Wu Y.Q."/>
            <person name="Zhang X."/>
            <person name="Zou Z."/>
            <person name="Zucker H."/>
            <person name="Briscoe A.D."/>
            <person name="Burmester T."/>
            <person name="Clem R.J."/>
            <person name="Feyereisen R."/>
            <person name="Grimmelikhuijzen C.J.P."/>
            <person name="Hamodrakas S.J."/>
            <person name="Hansson B.S."/>
            <person name="Huguet E."/>
            <person name="Jermiin L.S."/>
            <person name="Lan Q."/>
            <person name="Lehman H.K."/>
            <person name="Lorenzen M."/>
            <person name="Merzendorfer H."/>
            <person name="Michalopoulos I."/>
            <person name="Morton D.B."/>
            <person name="Muthukrishnan S."/>
            <person name="Oakeshott J.G."/>
            <person name="Palmer W."/>
            <person name="Park Y."/>
            <person name="Passarelli A.L."/>
            <person name="Rozas J."/>
            <person name="Schwartz L.M."/>
            <person name="Smith W."/>
            <person name="Southgate A."/>
            <person name="Vilcinskas A."/>
            <person name="Vogt R."/>
            <person name="Wang P."/>
            <person name="Werren J."/>
            <person name="Yu X.Q."/>
            <person name="Zhou J.J."/>
            <person name="Brown S.J."/>
            <person name="Scherer S.E."/>
            <person name="Richards S."/>
            <person name="Blissard G.W."/>
        </authorList>
    </citation>
    <scope>NUCLEOTIDE SEQUENCE</scope>
</reference>
<feature type="region of interest" description="Disordered" evidence="10">
    <location>
        <begin position="1"/>
        <end position="24"/>
    </location>
</feature>
<feature type="region of interest" description="Disordered" evidence="10">
    <location>
        <begin position="120"/>
        <end position="159"/>
    </location>
</feature>
<sequence>MSGRSGRGVFGKLFSKKHNRDREERATDIGMPTNVKQHLHVSKNSETGMLEGLPPTWLRLLNTQITPAEQNEYPDAAIQAVKFHMYTIKKEKAQDEPFKPFVTQEVITEEDKEIEKLLDHKNAHQSQDSDLSIGQSSEEEITGNDVPSERQTMPATPIKNSIKKKEAMMDMTAVMQDLTLIGEDNDESPMLRKKEMSYSTLSDEEIYEELKKICNPDDPYVRFERIKKLGAGASGVVFIAIDSKDNSRVAIKDIDLTKQSKKELILNEINVLKGFHHKNLVNFLDAFLSYDHLWVAMELLDGGSLTDVVTEVVMKEGQIAAVCHETLQAIAFLHSKGTIHRDIKSDNVLLGMDGTVKVTDFGFCANIVGDEKRQTMVGTPYWMAPEVVTRKQYGKKVDVWSLGIMAIEMIEGEPPYMKETPLRALYLIAAMGRPKIPRWEKLSPQFQDFLDKCLQVDVDLRASAEELLKHPFLDCAMELRTLTPLIKAAQKILHKSYD</sequence>
<evidence type="ECO:0000259" key="11">
    <source>
        <dbReference type="PROSITE" id="PS50011"/>
    </source>
</evidence>
<dbReference type="Pfam" id="PF00069">
    <property type="entry name" value="Pkinase"/>
    <property type="match status" value="1"/>
</dbReference>
<dbReference type="InterPro" id="IPR051931">
    <property type="entry name" value="PAK3-like"/>
</dbReference>
<keyword evidence="5" id="KW-0808">Transferase</keyword>
<dbReference type="Gene3D" id="3.90.810.10">
    <property type="entry name" value="CRIB domain"/>
    <property type="match status" value="1"/>
</dbReference>
<dbReference type="Gene3D" id="3.30.200.20">
    <property type="entry name" value="Phosphorylase Kinase, domain 1"/>
    <property type="match status" value="1"/>
</dbReference>
<keyword evidence="7" id="KW-0418">Kinase</keyword>
<evidence type="ECO:0000313" key="12">
    <source>
        <dbReference type="EMBL" id="KAG6440751.1"/>
    </source>
</evidence>